<evidence type="ECO:0008006" key="10">
    <source>
        <dbReference type="Google" id="ProtNLM"/>
    </source>
</evidence>
<dbReference type="EMBL" id="OU892278">
    <property type="protein sequence ID" value="CAG9764715.1"/>
    <property type="molecule type" value="Genomic_DNA"/>
</dbReference>
<keyword evidence="5" id="KW-0496">Mitochondrion</keyword>
<keyword evidence="4" id="KW-0999">Mitochondrion inner membrane</keyword>
<dbReference type="InterPro" id="IPR004202">
    <property type="entry name" value="COX7C/Cox8"/>
</dbReference>
<keyword evidence="7" id="KW-1133">Transmembrane helix</keyword>
<dbReference type="GO" id="GO:0006123">
    <property type="term" value="P:mitochondrial electron transport, cytochrome c to oxygen"/>
    <property type="evidence" value="ECO:0007669"/>
    <property type="project" value="InterPro"/>
</dbReference>
<reference evidence="8" key="1">
    <citation type="submission" date="2022-01" db="EMBL/GenBank/DDBJ databases">
        <authorList>
            <person name="King R."/>
        </authorList>
    </citation>
    <scope>NUCLEOTIDE SEQUENCE</scope>
</reference>
<gene>
    <name evidence="8" type="ORF">CEUTPL_LOCUS5347</name>
</gene>
<dbReference type="Proteomes" id="UP001152799">
    <property type="component" value="Chromosome 2"/>
</dbReference>
<evidence type="ECO:0000256" key="6">
    <source>
        <dbReference type="ARBA" id="ARBA00023136"/>
    </source>
</evidence>
<dbReference type="InterPro" id="IPR036636">
    <property type="entry name" value="COX7C/Cox8_sf"/>
</dbReference>
<sequence length="78" mass="9011">MLASRILALQRLQKCTKYRTNPVFNRAMSHREGGTPGENLPFRKLIGNPARCTWVFILWFGSGLWVPCVAFVYLMHKD</sequence>
<dbReference type="Pfam" id="PF02935">
    <property type="entry name" value="COX7C"/>
    <property type="match status" value="1"/>
</dbReference>
<evidence type="ECO:0000256" key="2">
    <source>
        <dbReference type="ARBA" id="ARBA00004673"/>
    </source>
</evidence>
<dbReference type="AlphaFoldDB" id="A0A9N9MLI3"/>
<dbReference type="OrthoDB" id="9974841at2759"/>
<evidence type="ECO:0000256" key="1">
    <source>
        <dbReference type="ARBA" id="ARBA00004434"/>
    </source>
</evidence>
<comment type="pathway">
    <text evidence="2">Energy metabolism; oxidative phosphorylation.</text>
</comment>
<feature type="transmembrane region" description="Helical" evidence="7">
    <location>
        <begin position="52"/>
        <end position="75"/>
    </location>
</feature>
<proteinExistence type="inferred from homology"/>
<dbReference type="Gene3D" id="4.10.49.10">
    <property type="entry name" value="Cytochrome c oxidase subunit VIIc"/>
    <property type="match status" value="1"/>
</dbReference>
<evidence type="ECO:0000256" key="3">
    <source>
        <dbReference type="ARBA" id="ARBA00010514"/>
    </source>
</evidence>
<comment type="subcellular location">
    <subcellularLocation>
        <location evidence="1">Mitochondrion inner membrane</location>
        <topology evidence="1">Single-pass membrane protein</topology>
    </subcellularLocation>
</comment>
<evidence type="ECO:0000313" key="9">
    <source>
        <dbReference type="Proteomes" id="UP001152799"/>
    </source>
</evidence>
<keyword evidence="7" id="KW-0812">Transmembrane</keyword>
<evidence type="ECO:0000256" key="5">
    <source>
        <dbReference type="ARBA" id="ARBA00023128"/>
    </source>
</evidence>
<comment type="similarity">
    <text evidence="3">Belongs to the cytochrome c oxidase VIIc family.</text>
</comment>
<keyword evidence="6 7" id="KW-0472">Membrane</keyword>
<evidence type="ECO:0000256" key="4">
    <source>
        <dbReference type="ARBA" id="ARBA00022792"/>
    </source>
</evidence>
<name>A0A9N9MLI3_9CUCU</name>
<dbReference type="SUPFAM" id="SSF81427">
    <property type="entry name" value="Mitochondrial cytochrome c oxidase subunit VIIc (aka VIIIa)"/>
    <property type="match status" value="1"/>
</dbReference>
<dbReference type="GO" id="GO:0005743">
    <property type="term" value="C:mitochondrial inner membrane"/>
    <property type="evidence" value="ECO:0007669"/>
    <property type="project" value="UniProtKB-SubCell"/>
</dbReference>
<accession>A0A9N9MLI3</accession>
<keyword evidence="9" id="KW-1185">Reference proteome</keyword>
<evidence type="ECO:0000313" key="8">
    <source>
        <dbReference type="EMBL" id="CAG9764715.1"/>
    </source>
</evidence>
<organism evidence="8 9">
    <name type="scientific">Ceutorhynchus assimilis</name>
    <name type="common">cabbage seed weevil</name>
    <dbReference type="NCBI Taxonomy" id="467358"/>
    <lineage>
        <taxon>Eukaryota</taxon>
        <taxon>Metazoa</taxon>
        <taxon>Ecdysozoa</taxon>
        <taxon>Arthropoda</taxon>
        <taxon>Hexapoda</taxon>
        <taxon>Insecta</taxon>
        <taxon>Pterygota</taxon>
        <taxon>Neoptera</taxon>
        <taxon>Endopterygota</taxon>
        <taxon>Coleoptera</taxon>
        <taxon>Polyphaga</taxon>
        <taxon>Cucujiformia</taxon>
        <taxon>Curculionidae</taxon>
        <taxon>Ceutorhynchinae</taxon>
        <taxon>Ceutorhynchus</taxon>
    </lineage>
</organism>
<evidence type="ECO:0000256" key="7">
    <source>
        <dbReference type="SAM" id="Phobius"/>
    </source>
</evidence>
<dbReference type="GO" id="GO:0045277">
    <property type="term" value="C:respiratory chain complex IV"/>
    <property type="evidence" value="ECO:0007669"/>
    <property type="project" value="InterPro"/>
</dbReference>
<protein>
    <recommendedName>
        <fullName evidence="10">Cytochrome c oxidase polypeptide VIIc</fullName>
    </recommendedName>
</protein>